<protein>
    <submittedName>
        <fullName evidence="2">Uncharacterized protein</fullName>
    </submittedName>
</protein>
<dbReference type="EMBL" id="FRAT01000001">
    <property type="protein sequence ID" value="SHK09614.1"/>
    <property type="molecule type" value="Genomic_DNA"/>
</dbReference>
<gene>
    <name evidence="1" type="ORF">SAMN04487891_101253</name>
    <name evidence="2" type="ORF">SAMN05216293_0256</name>
</gene>
<evidence type="ECO:0000313" key="4">
    <source>
        <dbReference type="Proteomes" id="UP000198940"/>
    </source>
</evidence>
<organism evidence="2 3">
    <name type="scientific">Flagellimonas taeanensis</name>
    <dbReference type="NCBI Taxonomy" id="1005926"/>
    <lineage>
        <taxon>Bacteria</taxon>
        <taxon>Pseudomonadati</taxon>
        <taxon>Bacteroidota</taxon>
        <taxon>Flavobacteriia</taxon>
        <taxon>Flavobacteriales</taxon>
        <taxon>Flavobacteriaceae</taxon>
        <taxon>Flagellimonas</taxon>
    </lineage>
</organism>
<evidence type="ECO:0000313" key="1">
    <source>
        <dbReference type="EMBL" id="SFB67340.1"/>
    </source>
</evidence>
<sequence length="49" mass="5669">MFVNYATIYSKRLGPLSRPCNFYAIFSVTSIKKTIPTSVLTHHYKMKTL</sequence>
<comment type="caution">
    <text evidence="2">The sequence shown here is derived from an EMBL/GenBank/DDBJ whole genome shotgun (WGS) entry which is preliminary data.</text>
</comment>
<name>A0A1M6PNN6_9FLAO</name>
<proteinExistence type="predicted"/>
<keyword evidence="4" id="KW-1185">Reference proteome</keyword>
<reference evidence="2 3" key="1">
    <citation type="submission" date="2016-11" db="EMBL/GenBank/DDBJ databases">
        <authorList>
            <person name="Varghese N."/>
            <person name="Submissions S."/>
        </authorList>
    </citation>
    <scope>NUCLEOTIDE SEQUENCE [LARGE SCALE GENOMIC DNA]</scope>
    <source>
        <strain evidence="2 3">CGMCC 1.12174</strain>
        <strain evidence="1 4">DSM 26351</strain>
    </source>
</reference>
<dbReference type="Proteomes" id="UP000198940">
    <property type="component" value="Unassembled WGS sequence"/>
</dbReference>
<evidence type="ECO:0000313" key="3">
    <source>
        <dbReference type="Proteomes" id="UP000184031"/>
    </source>
</evidence>
<dbReference type="AlphaFoldDB" id="A0A1M6PNN6"/>
<dbReference type="Proteomes" id="UP000184031">
    <property type="component" value="Unassembled WGS sequence"/>
</dbReference>
<evidence type="ECO:0000313" key="2">
    <source>
        <dbReference type="EMBL" id="SHK09614.1"/>
    </source>
</evidence>
<dbReference type="EMBL" id="FOKU01000001">
    <property type="protein sequence ID" value="SFB67340.1"/>
    <property type="molecule type" value="Genomic_DNA"/>
</dbReference>
<dbReference type="STRING" id="1055723.SAMN05216293_0256"/>
<accession>A0A1M6PNN6</accession>